<sequence length="39" mass="4319">MRHKNSRAPTYRPAAELSGVLFEIAFGAQFENAVGLNRV</sequence>
<protein>
    <submittedName>
        <fullName evidence="1">Uncharacterized protein</fullName>
    </submittedName>
</protein>
<accession>A0A5B7IQG9</accession>
<dbReference type="EMBL" id="VSRR010063581">
    <property type="protein sequence ID" value="MPC83817.1"/>
    <property type="molecule type" value="Genomic_DNA"/>
</dbReference>
<gene>
    <name evidence="1" type="ORF">E2C01_078536</name>
</gene>
<keyword evidence="2" id="KW-1185">Reference proteome</keyword>
<evidence type="ECO:0000313" key="1">
    <source>
        <dbReference type="EMBL" id="MPC83817.1"/>
    </source>
</evidence>
<name>A0A5B7IQG9_PORTR</name>
<reference evidence="1 2" key="1">
    <citation type="submission" date="2019-05" db="EMBL/GenBank/DDBJ databases">
        <title>Another draft genome of Portunus trituberculatus and its Hox gene families provides insights of decapod evolution.</title>
        <authorList>
            <person name="Jeong J.-H."/>
            <person name="Song I."/>
            <person name="Kim S."/>
            <person name="Choi T."/>
            <person name="Kim D."/>
            <person name="Ryu S."/>
            <person name="Kim W."/>
        </authorList>
    </citation>
    <scope>NUCLEOTIDE SEQUENCE [LARGE SCALE GENOMIC DNA]</scope>
    <source>
        <tissue evidence="1">Muscle</tissue>
    </source>
</reference>
<dbReference type="Proteomes" id="UP000324222">
    <property type="component" value="Unassembled WGS sequence"/>
</dbReference>
<organism evidence="1 2">
    <name type="scientific">Portunus trituberculatus</name>
    <name type="common">Swimming crab</name>
    <name type="synonym">Neptunus trituberculatus</name>
    <dbReference type="NCBI Taxonomy" id="210409"/>
    <lineage>
        <taxon>Eukaryota</taxon>
        <taxon>Metazoa</taxon>
        <taxon>Ecdysozoa</taxon>
        <taxon>Arthropoda</taxon>
        <taxon>Crustacea</taxon>
        <taxon>Multicrustacea</taxon>
        <taxon>Malacostraca</taxon>
        <taxon>Eumalacostraca</taxon>
        <taxon>Eucarida</taxon>
        <taxon>Decapoda</taxon>
        <taxon>Pleocyemata</taxon>
        <taxon>Brachyura</taxon>
        <taxon>Eubrachyura</taxon>
        <taxon>Portunoidea</taxon>
        <taxon>Portunidae</taxon>
        <taxon>Portuninae</taxon>
        <taxon>Portunus</taxon>
    </lineage>
</organism>
<proteinExistence type="predicted"/>
<comment type="caution">
    <text evidence="1">The sequence shown here is derived from an EMBL/GenBank/DDBJ whole genome shotgun (WGS) entry which is preliminary data.</text>
</comment>
<dbReference type="AlphaFoldDB" id="A0A5B7IQG9"/>
<evidence type="ECO:0000313" key="2">
    <source>
        <dbReference type="Proteomes" id="UP000324222"/>
    </source>
</evidence>